<reference evidence="2" key="1">
    <citation type="submission" date="2020-01" db="EMBL/GenBank/DDBJ databases">
        <title>Genome Sequencing of Three Apophysomyces-Like Fungal Strains Confirms a Novel Fungal Genus in the Mucoromycota with divergent Burkholderia-like Endosymbiotic Bacteria.</title>
        <authorList>
            <person name="Stajich J.E."/>
            <person name="Macias A.M."/>
            <person name="Carter-House D."/>
            <person name="Lovett B."/>
            <person name="Kasson L.R."/>
            <person name="Berry K."/>
            <person name="Grigoriev I."/>
            <person name="Chang Y."/>
            <person name="Spatafora J."/>
            <person name="Kasson M.T."/>
        </authorList>
    </citation>
    <scope>NUCLEOTIDE SEQUENCE</scope>
    <source>
        <strain evidence="2">NRRL A-21654</strain>
    </source>
</reference>
<keyword evidence="3" id="KW-1185">Reference proteome</keyword>
<sequence length="284" mass="31734">MFSGFCLQPSQSDRTRFSGLSGRKIGFSSSFDKYKERTGASRISTKSTRLIETSSRMADRDLSIHIEPEDADLKEFMQLVASSQQLGLFQARPTANEQAENVKLSPISESVNGLDNSMFCNDSIYRSKKALNHFRHMRDTNNHLSESMSSNMLCKEHNEKVSLNTPVRISTLPPRPASDGPPTSRTAQLSVKQGGAQFFGLKYSKLRLNQTEHTTSSSAGLGRLLQQAPPGYSAGSSSEHGVSRHRSQKASICHEWKTQKHENDKQAYAIKQQEPDIINKRIDR</sequence>
<feature type="region of interest" description="Disordered" evidence="1">
    <location>
        <begin position="214"/>
        <end position="284"/>
    </location>
</feature>
<evidence type="ECO:0000313" key="3">
    <source>
        <dbReference type="Proteomes" id="UP000605846"/>
    </source>
</evidence>
<evidence type="ECO:0000313" key="2">
    <source>
        <dbReference type="EMBL" id="KAF7727471.1"/>
    </source>
</evidence>
<feature type="region of interest" description="Disordered" evidence="1">
    <location>
        <begin position="169"/>
        <end position="189"/>
    </location>
</feature>
<feature type="compositionally biased region" description="Basic and acidic residues" evidence="1">
    <location>
        <begin position="273"/>
        <end position="284"/>
    </location>
</feature>
<accession>A0A8H7BRU6</accession>
<evidence type="ECO:0000256" key="1">
    <source>
        <dbReference type="SAM" id="MobiDB-lite"/>
    </source>
</evidence>
<organism evidence="2 3">
    <name type="scientific">Apophysomyces ossiformis</name>
    <dbReference type="NCBI Taxonomy" id="679940"/>
    <lineage>
        <taxon>Eukaryota</taxon>
        <taxon>Fungi</taxon>
        <taxon>Fungi incertae sedis</taxon>
        <taxon>Mucoromycota</taxon>
        <taxon>Mucoromycotina</taxon>
        <taxon>Mucoromycetes</taxon>
        <taxon>Mucorales</taxon>
        <taxon>Mucorineae</taxon>
        <taxon>Mucoraceae</taxon>
        <taxon>Apophysomyces</taxon>
    </lineage>
</organism>
<dbReference type="AlphaFoldDB" id="A0A8H7BRU6"/>
<comment type="caution">
    <text evidence="2">The sequence shown here is derived from an EMBL/GenBank/DDBJ whole genome shotgun (WGS) entry which is preliminary data.</text>
</comment>
<proteinExistence type="predicted"/>
<dbReference type="Proteomes" id="UP000605846">
    <property type="component" value="Unassembled WGS sequence"/>
</dbReference>
<dbReference type="OrthoDB" id="2290382at2759"/>
<name>A0A8H7BRU6_9FUNG</name>
<dbReference type="EMBL" id="JABAYA010000055">
    <property type="protein sequence ID" value="KAF7727471.1"/>
    <property type="molecule type" value="Genomic_DNA"/>
</dbReference>
<gene>
    <name evidence="2" type="ORF">EC973_007449</name>
</gene>
<protein>
    <submittedName>
        <fullName evidence="2">Uncharacterized protein</fullName>
    </submittedName>
</protein>
<feature type="compositionally biased region" description="Basic and acidic residues" evidence="1">
    <location>
        <begin position="252"/>
        <end position="265"/>
    </location>
</feature>